<name>A0A815NIY3_9BILA</name>
<evidence type="ECO:0000313" key="1">
    <source>
        <dbReference type="EMBL" id="CAF1430212.1"/>
    </source>
</evidence>
<gene>
    <name evidence="1" type="ORF">IZO911_LOCUS41189</name>
</gene>
<sequence length="314" mass="35101">MAGVDSISYKTLSPTSNMDFHNQDKKDISKVFAFLRSKLNAKEKELLELQRAEPCLLAPDCEQIDILIDAISSLHLSTQDGSFLFASNSDNSSSSSCSTSTCSTGVDSIKTLPSTIWLPESVPEKPNDYRLPMVTHLLSLPVSAFVASSSNSSTLSSIKSKDEPSNRLPMVSQLLSMPLSAFKSSSNDQSIKETLPTKIEDKKQTINTNNNNFSSKSIFESEPIYSKEHWLRQSSSTSDSDFESITLDLDAYIEQSTDKMRRLHMEYLEAMEKLKTPTKQVDSPQMIKTIYPEIFDRMKKDISTKTSSRIFPSN</sequence>
<organism evidence="1 2">
    <name type="scientific">Adineta steineri</name>
    <dbReference type="NCBI Taxonomy" id="433720"/>
    <lineage>
        <taxon>Eukaryota</taxon>
        <taxon>Metazoa</taxon>
        <taxon>Spiralia</taxon>
        <taxon>Gnathifera</taxon>
        <taxon>Rotifera</taxon>
        <taxon>Eurotatoria</taxon>
        <taxon>Bdelloidea</taxon>
        <taxon>Adinetida</taxon>
        <taxon>Adinetidae</taxon>
        <taxon>Adineta</taxon>
    </lineage>
</organism>
<reference evidence="1" key="1">
    <citation type="submission" date="2021-02" db="EMBL/GenBank/DDBJ databases">
        <authorList>
            <person name="Nowell W R."/>
        </authorList>
    </citation>
    <scope>NUCLEOTIDE SEQUENCE</scope>
</reference>
<comment type="caution">
    <text evidence="1">The sequence shown here is derived from an EMBL/GenBank/DDBJ whole genome shotgun (WGS) entry which is preliminary data.</text>
</comment>
<proteinExistence type="predicted"/>
<dbReference type="Proteomes" id="UP000663860">
    <property type="component" value="Unassembled WGS sequence"/>
</dbReference>
<dbReference type="EMBL" id="CAJNOE010001519">
    <property type="protein sequence ID" value="CAF1430212.1"/>
    <property type="molecule type" value="Genomic_DNA"/>
</dbReference>
<dbReference type="AlphaFoldDB" id="A0A815NIY3"/>
<evidence type="ECO:0000313" key="2">
    <source>
        <dbReference type="Proteomes" id="UP000663860"/>
    </source>
</evidence>
<accession>A0A815NIY3</accession>
<protein>
    <submittedName>
        <fullName evidence="1">Uncharacterized protein</fullName>
    </submittedName>
</protein>